<dbReference type="InterPro" id="IPR029058">
    <property type="entry name" value="AB_hydrolase_fold"/>
</dbReference>
<dbReference type="OrthoDB" id="9765647at2"/>
<reference evidence="2 3" key="1">
    <citation type="submission" date="2017-06" db="EMBL/GenBank/DDBJ databases">
        <authorList>
            <person name="Kim H.J."/>
            <person name="Triplett B.A."/>
        </authorList>
    </citation>
    <scope>NUCLEOTIDE SEQUENCE [LARGE SCALE GENOMIC DNA]</scope>
    <source>
        <strain evidence="2 3">CGMCC 4.2132</strain>
    </source>
</reference>
<dbReference type="Gene3D" id="3.40.50.1820">
    <property type="entry name" value="alpha/beta hydrolase"/>
    <property type="match status" value="1"/>
</dbReference>
<accession>A0A239LYL9</accession>
<dbReference type="EMBL" id="FZOD01000036">
    <property type="protein sequence ID" value="SNT35062.1"/>
    <property type="molecule type" value="Genomic_DNA"/>
</dbReference>
<gene>
    <name evidence="2" type="ORF">SAMN05216276_103617</name>
</gene>
<dbReference type="PANTHER" id="PTHR43265:SF1">
    <property type="entry name" value="ESTERASE ESTD"/>
    <property type="match status" value="1"/>
</dbReference>
<evidence type="ECO:0000313" key="2">
    <source>
        <dbReference type="EMBL" id="SNT35062.1"/>
    </source>
</evidence>
<evidence type="ECO:0000259" key="1">
    <source>
        <dbReference type="Pfam" id="PF00326"/>
    </source>
</evidence>
<dbReference type="GO" id="GO:0052689">
    <property type="term" value="F:carboxylic ester hydrolase activity"/>
    <property type="evidence" value="ECO:0007669"/>
    <property type="project" value="TreeGrafter"/>
</dbReference>
<sequence>MDVTINVAGTGMDGQLHLPEGARAHPAVLLCPGLTRDIAGLGFIRDALLKAGFAVLAIRYRGMDLLDDDQDVAAALDYLAAHESIDAGRIAMAGHSRGSMVSLRTAAKDARVKAIGAVHPVTDFLGYVRATRAYAPVRFDALVARFGGADPDVDPTPYERYAAINYADRIKVPTLLIAGTADMHSPMHHSVLMRDALVEHGNAETRLEIIDGSGHFFEVYYGDDCREATAKLVVEWISSHV</sequence>
<dbReference type="RefSeq" id="WP_089210606.1">
    <property type="nucleotide sequence ID" value="NZ_FZOD01000036.1"/>
</dbReference>
<evidence type="ECO:0000313" key="3">
    <source>
        <dbReference type="Proteomes" id="UP000198282"/>
    </source>
</evidence>
<dbReference type="Pfam" id="PF00326">
    <property type="entry name" value="Peptidase_S9"/>
    <property type="match status" value="1"/>
</dbReference>
<keyword evidence="3" id="KW-1185">Reference proteome</keyword>
<feature type="domain" description="Peptidase S9 prolyl oligopeptidase catalytic" evidence="1">
    <location>
        <begin position="70"/>
        <end position="238"/>
    </location>
</feature>
<name>A0A239LYL9_9ACTN</name>
<dbReference type="PANTHER" id="PTHR43265">
    <property type="entry name" value="ESTERASE ESTD"/>
    <property type="match status" value="1"/>
</dbReference>
<protein>
    <submittedName>
        <fullName evidence="2">Prolyl oligopeptidase family protein</fullName>
    </submittedName>
</protein>
<dbReference type="SUPFAM" id="SSF53474">
    <property type="entry name" value="alpha/beta-Hydrolases"/>
    <property type="match status" value="1"/>
</dbReference>
<dbReference type="AlphaFoldDB" id="A0A239LYL9"/>
<dbReference type="InterPro" id="IPR001375">
    <property type="entry name" value="Peptidase_S9_cat"/>
</dbReference>
<dbReference type="GO" id="GO:0006508">
    <property type="term" value="P:proteolysis"/>
    <property type="evidence" value="ECO:0007669"/>
    <property type="project" value="InterPro"/>
</dbReference>
<organism evidence="2 3">
    <name type="scientific">Streptosporangium subroseum</name>
    <dbReference type="NCBI Taxonomy" id="106412"/>
    <lineage>
        <taxon>Bacteria</taxon>
        <taxon>Bacillati</taxon>
        <taxon>Actinomycetota</taxon>
        <taxon>Actinomycetes</taxon>
        <taxon>Streptosporangiales</taxon>
        <taxon>Streptosporangiaceae</taxon>
        <taxon>Streptosporangium</taxon>
    </lineage>
</organism>
<dbReference type="InterPro" id="IPR053145">
    <property type="entry name" value="AB_hydrolase_Est10"/>
</dbReference>
<dbReference type="Proteomes" id="UP000198282">
    <property type="component" value="Unassembled WGS sequence"/>
</dbReference>
<proteinExistence type="predicted"/>
<dbReference type="GO" id="GO:0008236">
    <property type="term" value="F:serine-type peptidase activity"/>
    <property type="evidence" value="ECO:0007669"/>
    <property type="project" value="InterPro"/>
</dbReference>